<accession>A0A1I4XSZ4</accession>
<dbReference type="Proteomes" id="UP000182961">
    <property type="component" value="Unassembled WGS sequence"/>
</dbReference>
<reference evidence="2" key="1">
    <citation type="submission" date="2016-10" db="EMBL/GenBank/DDBJ databases">
        <authorList>
            <person name="Varghese N."/>
            <person name="Submissions S."/>
        </authorList>
    </citation>
    <scope>NUCLEOTIDE SEQUENCE [LARGE SCALE GENOMIC DNA]</scope>
    <source>
        <strain evidence="2">DSM 4002</strain>
    </source>
</reference>
<gene>
    <name evidence="1" type="ORF">SAMN05444143_109131</name>
</gene>
<keyword evidence="2" id="KW-1185">Reference proteome</keyword>
<evidence type="ECO:0000313" key="2">
    <source>
        <dbReference type="Proteomes" id="UP000182961"/>
    </source>
</evidence>
<dbReference type="AlphaFoldDB" id="A0A1I4XSZ4"/>
<sequence length="528" mass="60275">MKPPFLIILLLTFFLNSCTKEEEDASSINDRHFIDNNLKEKNILKFSEILSKVTYNRKDVRVFLKNEALKQFDKDYNVLYYLVRNSVINGDRFRDILVSFSSEKDIAEIEKNVPLINILVPSIPFFNISANNLDTNDAEIPVVVSKENTTDLYLNGKLEVTLEKGEVPDFHVFVVKENDRVNVNSIHFNSLTAKNNSMSLKNTVEFLSPNFNGLKKDNVNTDKTNVNKNELSKIVFDSFSFFNQNTSYNDVAANKAYQRDYVYYGITNKDSKGILNQNVTDYIDYLEINPNLYFKLALNSGDKGNPSITYETVTQTKRQLSTEELIDRMWTKGAYEFKFEIFSENSSNSSSIIIPVKPSDIWNFNITHTRQNGTVFRSSKNTYKINPANFTSKVFRLNDMVAFNKWDISKESLHRFINVSEVNLSSSITEEVNYTVSKVAEGKFEGSVKLGVGSKTSAELGGSGSYKEETTQEKKFLRTFNVGDDVLATSIKVYFYNPIINNINNNGECDLFYYSTGAVKFSIIPKIQ</sequence>
<dbReference type="RefSeq" id="WP_024981165.1">
    <property type="nucleotide sequence ID" value="NZ_FOUT01000009.1"/>
</dbReference>
<evidence type="ECO:0000313" key="1">
    <source>
        <dbReference type="EMBL" id="SFN28981.1"/>
    </source>
</evidence>
<protein>
    <submittedName>
        <fullName evidence="1">Uncharacterized protein</fullName>
    </submittedName>
</protein>
<dbReference type="eggNOG" id="ENOG502ZA5W">
    <property type="taxonomic scope" value="Bacteria"/>
</dbReference>
<proteinExistence type="predicted"/>
<dbReference type="EMBL" id="FOUT01000009">
    <property type="protein sequence ID" value="SFN28981.1"/>
    <property type="molecule type" value="Genomic_DNA"/>
</dbReference>
<organism evidence="1 2">
    <name type="scientific">Flavobacterium succinicans</name>
    <dbReference type="NCBI Taxonomy" id="29536"/>
    <lineage>
        <taxon>Bacteria</taxon>
        <taxon>Pseudomonadati</taxon>
        <taxon>Bacteroidota</taxon>
        <taxon>Flavobacteriia</taxon>
        <taxon>Flavobacteriales</taxon>
        <taxon>Flavobacteriaceae</taxon>
        <taxon>Flavobacterium</taxon>
    </lineage>
</organism>
<name>A0A1I4XSZ4_9FLAO</name>